<keyword evidence="1" id="KW-0732">Signal</keyword>
<feature type="signal peptide" evidence="1">
    <location>
        <begin position="1"/>
        <end position="30"/>
    </location>
</feature>
<proteinExistence type="predicted"/>
<sequence>MKLLRALRTAVAATAVSAALTLGLAAPAHAANVDWDCGSYPGYWHLCGTYTGTKEVYYSGQAGLVKNSGRWEVVNQPDSGFTLVLRVWPDSTRSIDYPASTNGRILSYNIYAIQIVVVGHETSNRIFVS</sequence>
<dbReference type="Proteomes" id="UP000598146">
    <property type="component" value="Unassembled WGS sequence"/>
</dbReference>
<evidence type="ECO:0000256" key="1">
    <source>
        <dbReference type="SAM" id="SignalP"/>
    </source>
</evidence>
<dbReference type="RefSeq" id="WP_196415518.1">
    <property type="nucleotide sequence ID" value="NZ_JADQTO010000009.1"/>
</dbReference>
<dbReference type="AlphaFoldDB" id="A0A931C5E5"/>
<evidence type="ECO:0000313" key="2">
    <source>
        <dbReference type="EMBL" id="MBG0563724.1"/>
    </source>
</evidence>
<gene>
    <name evidence="2" type="ORF">I4J89_19955</name>
</gene>
<protein>
    <submittedName>
        <fullName evidence="2">Uncharacterized protein</fullName>
    </submittedName>
</protein>
<reference evidence="2" key="1">
    <citation type="submission" date="2020-11" db="EMBL/GenBank/DDBJ databases">
        <title>Isolation and identification of active actinomycetes.</title>
        <authorList>
            <person name="Sun X."/>
        </authorList>
    </citation>
    <scope>NUCLEOTIDE SEQUENCE</scope>
    <source>
        <strain evidence="2">NEAU-A11</strain>
    </source>
</reference>
<keyword evidence="3" id="KW-1185">Reference proteome</keyword>
<name>A0A931C5E5_9ACTN</name>
<organism evidence="2 3">
    <name type="scientific">Actinoplanes aureus</name>
    <dbReference type="NCBI Taxonomy" id="2792083"/>
    <lineage>
        <taxon>Bacteria</taxon>
        <taxon>Bacillati</taxon>
        <taxon>Actinomycetota</taxon>
        <taxon>Actinomycetes</taxon>
        <taxon>Micromonosporales</taxon>
        <taxon>Micromonosporaceae</taxon>
        <taxon>Actinoplanes</taxon>
    </lineage>
</organism>
<evidence type="ECO:0000313" key="3">
    <source>
        <dbReference type="Proteomes" id="UP000598146"/>
    </source>
</evidence>
<feature type="chain" id="PRO_5036677580" evidence="1">
    <location>
        <begin position="31"/>
        <end position="129"/>
    </location>
</feature>
<accession>A0A931C5E5</accession>
<dbReference type="EMBL" id="JADQTO010000009">
    <property type="protein sequence ID" value="MBG0563724.1"/>
    <property type="molecule type" value="Genomic_DNA"/>
</dbReference>
<comment type="caution">
    <text evidence="2">The sequence shown here is derived from an EMBL/GenBank/DDBJ whole genome shotgun (WGS) entry which is preliminary data.</text>
</comment>